<dbReference type="InterPro" id="IPR001387">
    <property type="entry name" value="Cro/C1-type_HTH"/>
</dbReference>
<dbReference type="Proteomes" id="UP000192923">
    <property type="component" value="Unassembled WGS sequence"/>
</dbReference>
<dbReference type="InterPro" id="IPR010982">
    <property type="entry name" value="Lambda_DNA-bd_dom_sf"/>
</dbReference>
<feature type="region of interest" description="Disordered" evidence="1">
    <location>
        <begin position="1"/>
        <end position="26"/>
    </location>
</feature>
<sequence>MAELESQQNSIREAPKHYGVEQEPTAVPGPELAVDAEFIERMRACADLVGSVNALARKSGLSQSGIRRYFTGGDPTRRVLIAIAEAAGVNVLWLVSGEGTMLRESPAGSVALGETLALAPEILQLSLETIEEALLKSGRKMSPAKKAELAMAVYELYRRGDGRIDKSAVLRLVKLAT</sequence>
<dbReference type="GO" id="GO:0003677">
    <property type="term" value="F:DNA binding"/>
    <property type="evidence" value="ECO:0007669"/>
    <property type="project" value="InterPro"/>
</dbReference>
<dbReference type="Gene3D" id="1.10.260.40">
    <property type="entry name" value="lambda repressor-like DNA-binding domains"/>
    <property type="match status" value="1"/>
</dbReference>
<dbReference type="PROSITE" id="PS50943">
    <property type="entry name" value="HTH_CROC1"/>
    <property type="match status" value="1"/>
</dbReference>
<gene>
    <name evidence="3" type="ORF">SAMN02949497_1549</name>
</gene>
<organism evidence="3 4">
    <name type="scientific">Methylomagnum ishizawai</name>
    <dbReference type="NCBI Taxonomy" id="1760988"/>
    <lineage>
        <taxon>Bacteria</taxon>
        <taxon>Pseudomonadati</taxon>
        <taxon>Pseudomonadota</taxon>
        <taxon>Gammaproteobacteria</taxon>
        <taxon>Methylococcales</taxon>
        <taxon>Methylococcaceae</taxon>
        <taxon>Methylomagnum</taxon>
    </lineage>
</organism>
<evidence type="ECO:0000256" key="1">
    <source>
        <dbReference type="SAM" id="MobiDB-lite"/>
    </source>
</evidence>
<dbReference type="OrthoDB" id="5959816at2"/>
<name>A0A1Y6CVJ1_9GAMM</name>
<dbReference type="AlphaFoldDB" id="A0A1Y6CVJ1"/>
<dbReference type="EMBL" id="FXAM01000001">
    <property type="protein sequence ID" value="SMF94240.1"/>
    <property type="molecule type" value="Genomic_DNA"/>
</dbReference>
<accession>A0A1Y6CVJ1</accession>
<feature type="domain" description="HTH cro/C1-type" evidence="2">
    <location>
        <begin position="54"/>
        <end position="94"/>
    </location>
</feature>
<dbReference type="Pfam" id="PF01381">
    <property type="entry name" value="HTH_3"/>
    <property type="match status" value="1"/>
</dbReference>
<reference evidence="3 4" key="1">
    <citation type="submission" date="2016-12" db="EMBL/GenBank/DDBJ databases">
        <authorList>
            <person name="Song W.-J."/>
            <person name="Kurnit D.M."/>
        </authorList>
    </citation>
    <scope>NUCLEOTIDE SEQUENCE [LARGE SCALE GENOMIC DNA]</scope>
    <source>
        <strain evidence="3 4">175</strain>
    </source>
</reference>
<protein>
    <submittedName>
        <fullName evidence="3">Helix-turn-helix</fullName>
    </submittedName>
</protein>
<dbReference type="RefSeq" id="WP_085211436.1">
    <property type="nucleotide sequence ID" value="NZ_FXAM01000001.1"/>
</dbReference>
<keyword evidence="4" id="KW-1185">Reference proteome</keyword>
<proteinExistence type="predicted"/>
<evidence type="ECO:0000313" key="3">
    <source>
        <dbReference type="EMBL" id="SMF94240.1"/>
    </source>
</evidence>
<dbReference type="STRING" id="1760988.SAMN02949497_1549"/>
<evidence type="ECO:0000259" key="2">
    <source>
        <dbReference type="PROSITE" id="PS50943"/>
    </source>
</evidence>
<dbReference type="CDD" id="cd00093">
    <property type="entry name" value="HTH_XRE"/>
    <property type="match status" value="1"/>
</dbReference>
<evidence type="ECO:0000313" key="4">
    <source>
        <dbReference type="Proteomes" id="UP000192923"/>
    </source>
</evidence>
<feature type="compositionally biased region" description="Polar residues" evidence="1">
    <location>
        <begin position="1"/>
        <end position="11"/>
    </location>
</feature>
<dbReference type="SUPFAM" id="SSF47413">
    <property type="entry name" value="lambda repressor-like DNA-binding domains"/>
    <property type="match status" value="1"/>
</dbReference>